<evidence type="ECO:0000313" key="1">
    <source>
        <dbReference type="EMBL" id="KAK7399626.1"/>
    </source>
</evidence>
<dbReference type="Proteomes" id="UP001386955">
    <property type="component" value="Unassembled WGS sequence"/>
</dbReference>
<organism evidence="1 2">
    <name type="scientific">Psophocarpus tetragonolobus</name>
    <name type="common">Winged bean</name>
    <name type="synonym">Dolichos tetragonolobus</name>
    <dbReference type="NCBI Taxonomy" id="3891"/>
    <lineage>
        <taxon>Eukaryota</taxon>
        <taxon>Viridiplantae</taxon>
        <taxon>Streptophyta</taxon>
        <taxon>Embryophyta</taxon>
        <taxon>Tracheophyta</taxon>
        <taxon>Spermatophyta</taxon>
        <taxon>Magnoliopsida</taxon>
        <taxon>eudicotyledons</taxon>
        <taxon>Gunneridae</taxon>
        <taxon>Pentapetalae</taxon>
        <taxon>rosids</taxon>
        <taxon>fabids</taxon>
        <taxon>Fabales</taxon>
        <taxon>Fabaceae</taxon>
        <taxon>Papilionoideae</taxon>
        <taxon>50 kb inversion clade</taxon>
        <taxon>NPAAA clade</taxon>
        <taxon>indigoferoid/millettioid clade</taxon>
        <taxon>Phaseoleae</taxon>
        <taxon>Psophocarpus</taxon>
    </lineage>
</organism>
<keyword evidence="2" id="KW-1185">Reference proteome</keyword>
<dbReference type="EMBL" id="JAYMYS010000003">
    <property type="protein sequence ID" value="KAK7399626.1"/>
    <property type="molecule type" value="Genomic_DNA"/>
</dbReference>
<protein>
    <submittedName>
        <fullName evidence="1">Uncharacterized protein</fullName>
    </submittedName>
</protein>
<accession>A0AAN9XMV6</accession>
<name>A0AAN9XMV6_PSOTE</name>
<comment type="caution">
    <text evidence="1">The sequence shown here is derived from an EMBL/GenBank/DDBJ whole genome shotgun (WGS) entry which is preliminary data.</text>
</comment>
<evidence type="ECO:0000313" key="2">
    <source>
        <dbReference type="Proteomes" id="UP001386955"/>
    </source>
</evidence>
<reference evidence="1 2" key="1">
    <citation type="submission" date="2024-01" db="EMBL/GenBank/DDBJ databases">
        <title>The genomes of 5 underutilized Papilionoideae crops provide insights into root nodulation and disease resistanc.</title>
        <authorList>
            <person name="Jiang F."/>
        </authorList>
    </citation>
    <scope>NUCLEOTIDE SEQUENCE [LARGE SCALE GENOMIC DNA]</scope>
    <source>
        <strain evidence="1">DUOXIRENSHENG_FW03</strain>
        <tissue evidence="1">Leaves</tissue>
    </source>
</reference>
<dbReference type="AlphaFoldDB" id="A0AAN9XMV6"/>
<proteinExistence type="predicted"/>
<sequence>MGPERWLAKTLKSRRLGIRSRRGRCGRSRRLKQVREAGKWSEKLLWLRSVKSHGFRSSRPITRQCRAFTESERRESMFGNWNDQVNGTCTCSFHPFY</sequence>
<gene>
    <name evidence="1" type="ORF">VNO78_10813</name>
</gene>